<comment type="caution">
    <text evidence="3">The sequence shown here is derived from an EMBL/GenBank/DDBJ whole genome shotgun (WGS) entry which is preliminary data.</text>
</comment>
<gene>
    <name evidence="3" type="ORF">O3W52_03125</name>
</gene>
<dbReference type="PANTHER" id="PTHR30461:SF26">
    <property type="entry name" value="RESOLVASE HOMOLOG YNEB"/>
    <property type="match status" value="1"/>
</dbReference>
<dbReference type="InterPro" id="IPR006119">
    <property type="entry name" value="Resolv_N"/>
</dbReference>
<dbReference type="RefSeq" id="WP_269275424.1">
    <property type="nucleotide sequence ID" value="NZ_JAPVOI010000003.1"/>
</dbReference>
<evidence type="ECO:0000256" key="1">
    <source>
        <dbReference type="ARBA" id="ARBA00009913"/>
    </source>
</evidence>
<keyword evidence="4" id="KW-1185">Reference proteome</keyword>
<dbReference type="Pfam" id="PF00239">
    <property type="entry name" value="Resolvase"/>
    <property type="match status" value="1"/>
</dbReference>
<dbReference type="PROSITE" id="PS51736">
    <property type="entry name" value="RECOMBINASES_3"/>
    <property type="match status" value="1"/>
</dbReference>
<feature type="domain" description="Resolvase/invertase-type recombinase catalytic" evidence="2">
    <location>
        <begin position="1"/>
        <end position="79"/>
    </location>
</feature>
<dbReference type="Pfam" id="PF02796">
    <property type="entry name" value="HTH_7"/>
    <property type="match status" value="1"/>
</dbReference>
<evidence type="ECO:0000313" key="3">
    <source>
        <dbReference type="EMBL" id="MCZ4089088.1"/>
    </source>
</evidence>
<name>A0ABT4KAU1_9HYPH</name>
<evidence type="ECO:0000313" key="4">
    <source>
        <dbReference type="Proteomes" id="UP001079430"/>
    </source>
</evidence>
<comment type="similarity">
    <text evidence="1">Belongs to the site-specific recombinase resolvase family.</text>
</comment>
<dbReference type="Proteomes" id="UP001079430">
    <property type="component" value="Unassembled WGS sequence"/>
</dbReference>
<dbReference type="PANTHER" id="PTHR30461">
    <property type="entry name" value="DNA-INVERTASE FROM LAMBDOID PROPHAGE"/>
    <property type="match status" value="1"/>
</dbReference>
<accession>A0ABT4KAU1</accession>
<proteinExistence type="inferred from homology"/>
<dbReference type="SUPFAM" id="SSF53041">
    <property type="entry name" value="Resolvase-like"/>
    <property type="match status" value="1"/>
</dbReference>
<dbReference type="Gene3D" id="1.10.10.60">
    <property type="entry name" value="Homeodomain-like"/>
    <property type="match status" value="1"/>
</dbReference>
<dbReference type="Gene3D" id="3.40.50.1390">
    <property type="entry name" value="Resolvase, N-terminal catalytic domain"/>
    <property type="match status" value="1"/>
</dbReference>
<dbReference type="CDD" id="cd03768">
    <property type="entry name" value="SR_ResInv"/>
    <property type="match status" value="1"/>
</dbReference>
<evidence type="ECO:0000259" key="2">
    <source>
        <dbReference type="PROSITE" id="PS51736"/>
    </source>
</evidence>
<protein>
    <submittedName>
        <fullName evidence="3">Recombinase family protein</fullName>
    </submittedName>
</protein>
<dbReference type="InterPro" id="IPR036162">
    <property type="entry name" value="Resolvase-like_N_sf"/>
</dbReference>
<dbReference type="EMBL" id="JAPVOI010000003">
    <property type="protein sequence ID" value="MCZ4089088.1"/>
    <property type="molecule type" value="Genomic_DNA"/>
</dbReference>
<organism evidence="3 4">
    <name type="scientific">Sinorhizobium psoraleae</name>
    <dbReference type="NCBI Taxonomy" id="520838"/>
    <lineage>
        <taxon>Bacteria</taxon>
        <taxon>Pseudomonadati</taxon>
        <taxon>Pseudomonadota</taxon>
        <taxon>Alphaproteobacteria</taxon>
        <taxon>Hyphomicrobiales</taxon>
        <taxon>Rhizobiaceae</taxon>
        <taxon>Sinorhizobium/Ensifer group</taxon>
        <taxon>Sinorhizobium</taxon>
    </lineage>
</organism>
<sequence>MYFCVSRIDRLARSATDLLNIVKELQNKGVELRVLDQSIDTSTPAGRAMLQMLAVFAEFETSIRAERQMDGIAKAKAKGTKFGRQPKATDDVTADIRKMRDDGLLIREIMTKTGLSKATVYRALAE</sequence>
<dbReference type="InterPro" id="IPR050639">
    <property type="entry name" value="SSR_resolvase"/>
</dbReference>
<dbReference type="InterPro" id="IPR006120">
    <property type="entry name" value="Resolvase_HTH_dom"/>
</dbReference>
<reference evidence="3" key="1">
    <citation type="submission" date="2022-10" db="EMBL/GenBank/DDBJ databases">
        <title>Whole genome sequencing of three plant growth promoting bacteria isolated from Vachellia tortilis subsp. raddiana in Morocco.</title>
        <authorList>
            <person name="Hnini M."/>
            <person name="Zouagui R."/>
            <person name="Zouagui H."/>
            <person name="Chemao Elfihri M.-W."/>
            <person name="Ibrahimi A."/>
            <person name="Sbabou L."/>
            <person name="Aurag J."/>
        </authorList>
    </citation>
    <scope>NUCLEOTIDE SEQUENCE</scope>
    <source>
        <strain evidence="3">LMR678</strain>
    </source>
</reference>
<dbReference type="SMART" id="SM00857">
    <property type="entry name" value="Resolvase"/>
    <property type="match status" value="1"/>
</dbReference>